<evidence type="ECO:0000256" key="1">
    <source>
        <dbReference type="ARBA" id="ARBA00002238"/>
    </source>
</evidence>
<dbReference type="RefSeq" id="XP_066829433.1">
    <property type="nucleotide sequence ID" value="XM_066972500.1"/>
</dbReference>
<name>A0ABP0ZMC9_9ASCO</name>
<keyword evidence="8 13" id="KW-1133">Transmembrane helix</keyword>
<dbReference type="InterPro" id="IPR023395">
    <property type="entry name" value="MCP_dom_sf"/>
</dbReference>
<feature type="repeat" description="Solcar" evidence="11">
    <location>
        <begin position="116"/>
        <end position="201"/>
    </location>
</feature>
<comment type="similarity">
    <text evidence="12">Belongs to the mitochondrial carrier (TC 2.A.29) family.</text>
</comment>
<keyword evidence="7" id="KW-0999">Mitochondrion inner membrane</keyword>
<sequence>MSPHQRQDHLKRGSDVSAYEALLAGSISGGVARAITAPLDVVKIRLQLQSKTFKHRKTIATVVKDLLREEGVIALWKGNVPAEILYIVYGGVQFTSYSILSKNISRVEDSYGVRLSSASHSLMAGIGAGVASTLVTYPFDLLRTRLVANRKRNLVSMTGTIRRIVKIEGVSGMFSGIAPAVVSIASMTGLMFWSYELARDFSADYKHVPFIEGICGFIAGAVSKGITFPLDTLRKRCQMYSVVYGKKYHSAFHIFVNMIKREGIFGLYRGYGVSIIKTAPTSALSLWTYEYVLTWIKKKKEKIVLLQT</sequence>
<feature type="repeat" description="Solcar" evidence="11">
    <location>
        <begin position="16"/>
        <end position="103"/>
    </location>
</feature>
<gene>
    <name evidence="14" type="ORF">LODBEIA_P24950</name>
</gene>
<protein>
    <recommendedName>
        <fullName evidence="3">Mitochondrial thiamine pyrophosphate carrier 1</fullName>
    </recommendedName>
</protein>
<dbReference type="Proteomes" id="UP001497383">
    <property type="component" value="Chromosome 3"/>
</dbReference>
<keyword evidence="9" id="KW-0496">Mitochondrion</keyword>
<dbReference type="GeneID" id="92207691"/>
<dbReference type="EMBL" id="OZ022407">
    <property type="protein sequence ID" value="CAK9438252.1"/>
    <property type="molecule type" value="Genomic_DNA"/>
</dbReference>
<evidence type="ECO:0000256" key="8">
    <source>
        <dbReference type="ARBA" id="ARBA00022989"/>
    </source>
</evidence>
<evidence type="ECO:0000256" key="7">
    <source>
        <dbReference type="ARBA" id="ARBA00022792"/>
    </source>
</evidence>
<keyword evidence="10 11" id="KW-0472">Membrane</keyword>
<dbReference type="PRINTS" id="PR00926">
    <property type="entry name" value="MITOCARRIER"/>
</dbReference>
<evidence type="ECO:0000256" key="13">
    <source>
        <dbReference type="SAM" id="Phobius"/>
    </source>
</evidence>
<dbReference type="PANTHER" id="PTHR24089">
    <property type="entry name" value="SOLUTE CARRIER FAMILY 25"/>
    <property type="match status" value="1"/>
</dbReference>
<organism evidence="14 15">
    <name type="scientific">Lodderomyces beijingensis</name>
    <dbReference type="NCBI Taxonomy" id="1775926"/>
    <lineage>
        <taxon>Eukaryota</taxon>
        <taxon>Fungi</taxon>
        <taxon>Dikarya</taxon>
        <taxon>Ascomycota</taxon>
        <taxon>Saccharomycotina</taxon>
        <taxon>Pichiomycetes</taxon>
        <taxon>Debaryomycetaceae</taxon>
        <taxon>Candida/Lodderomyces clade</taxon>
        <taxon>Lodderomyces</taxon>
    </lineage>
</organism>
<evidence type="ECO:0000256" key="3">
    <source>
        <dbReference type="ARBA" id="ARBA00021935"/>
    </source>
</evidence>
<dbReference type="Pfam" id="PF00153">
    <property type="entry name" value="Mito_carr"/>
    <property type="match status" value="3"/>
</dbReference>
<evidence type="ECO:0000256" key="2">
    <source>
        <dbReference type="ARBA" id="ARBA00004448"/>
    </source>
</evidence>
<evidence type="ECO:0000256" key="4">
    <source>
        <dbReference type="ARBA" id="ARBA00022448"/>
    </source>
</evidence>
<feature type="transmembrane region" description="Helical" evidence="13">
    <location>
        <begin position="207"/>
        <end position="230"/>
    </location>
</feature>
<dbReference type="PROSITE" id="PS50920">
    <property type="entry name" value="SOLCAR"/>
    <property type="match status" value="3"/>
</dbReference>
<comment type="subcellular location">
    <subcellularLocation>
        <location evidence="2">Mitochondrion inner membrane</location>
        <topology evidence="2">Multi-pass membrane protein</topology>
    </subcellularLocation>
</comment>
<accession>A0ABP0ZMC9</accession>
<keyword evidence="4 12" id="KW-0813">Transport</keyword>
<evidence type="ECO:0000313" key="14">
    <source>
        <dbReference type="EMBL" id="CAK9438252.1"/>
    </source>
</evidence>
<evidence type="ECO:0000256" key="11">
    <source>
        <dbReference type="PROSITE-ProRule" id="PRU00282"/>
    </source>
</evidence>
<proteinExistence type="inferred from homology"/>
<evidence type="ECO:0000313" key="15">
    <source>
        <dbReference type="Proteomes" id="UP001497383"/>
    </source>
</evidence>
<feature type="repeat" description="Solcar" evidence="11">
    <location>
        <begin position="207"/>
        <end position="295"/>
    </location>
</feature>
<evidence type="ECO:0000256" key="5">
    <source>
        <dbReference type="ARBA" id="ARBA00022692"/>
    </source>
</evidence>
<keyword evidence="6" id="KW-0677">Repeat</keyword>
<feature type="transmembrane region" description="Helical" evidence="13">
    <location>
        <begin position="172"/>
        <end position="195"/>
    </location>
</feature>
<dbReference type="InterPro" id="IPR002067">
    <property type="entry name" value="MCP"/>
</dbReference>
<dbReference type="Gene3D" id="1.50.40.10">
    <property type="entry name" value="Mitochondrial carrier domain"/>
    <property type="match status" value="1"/>
</dbReference>
<dbReference type="SUPFAM" id="SSF103506">
    <property type="entry name" value="Mitochondrial carrier"/>
    <property type="match status" value="1"/>
</dbReference>
<dbReference type="InterPro" id="IPR018108">
    <property type="entry name" value="MCP_transmembrane"/>
</dbReference>
<evidence type="ECO:0000256" key="6">
    <source>
        <dbReference type="ARBA" id="ARBA00022737"/>
    </source>
</evidence>
<evidence type="ECO:0000256" key="10">
    <source>
        <dbReference type="ARBA" id="ARBA00023136"/>
    </source>
</evidence>
<comment type="function">
    <text evidence="1">Mitochondrial transporter that mediates uptake of thiamine pyrophosphate (ThPP) into mitochondria.</text>
</comment>
<keyword evidence="15" id="KW-1185">Reference proteome</keyword>
<reference evidence="14 15" key="1">
    <citation type="submission" date="2024-03" db="EMBL/GenBank/DDBJ databases">
        <authorList>
            <person name="Brejova B."/>
        </authorList>
    </citation>
    <scope>NUCLEOTIDE SEQUENCE [LARGE SCALE GENOMIC DNA]</scope>
    <source>
        <strain evidence="14 15">CBS 14171</strain>
    </source>
</reference>
<keyword evidence="5 11" id="KW-0812">Transmembrane</keyword>
<evidence type="ECO:0000256" key="12">
    <source>
        <dbReference type="RuleBase" id="RU000488"/>
    </source>
</evidence>
<evidence type="ECO:0000256" key="9">
    <source>
        <dbReference type="ARBA" id="ARBA00023128"/>
    </source>
</evidence>